<dbReference type="Gene3D" id="2.130.10.10">
    <property type="entry name" value="YVTN repeat-like/Quinoprotein amine dehydrogenase"/>
    <property type="match status" value="1"/>
</dbReference>
<accession>A0A3M0JDR6</accession>
<feature type="compositionally biased region" description="Polar residues" evidence="5">
    <location>
        <begin position="87"/>
        <end position="97"/>
    </location>
</feature>
<dbReference type="STRING" id="333673.A0A3M0JDR6"/>
<dbReference type="Pfam" id="PF00400">
    <property type="entry name" value="WD40"/>
    <property type="match status" value="4"/>
</dbReference>
<dbReference type="PROSITE" id="PS50082">
    <property type="entry name" value="WD_REPEATS_2"/>
    <property type="match status" value="4"/>
</dbReference>
<dbReference type="PRINTS" id="PR00320">
    <property type="entry name" value="GPROTEINBRPT"/>
</dbReference>
<dbReference type="InterPro" id="IPR045241">
    <property type="entry name" value="Prp46/PLRG1-like"/>
</dbReference>
<evidence type="ECO:0000256" key="4">
    <source>
        <dbReference type="PROSITE-ProRule" id="PRU00221"/>
    </source>
</evidence>
<dbReference type="Proteomes" id="UP000269221">
    <property type="component" value="Unassembled WGS sequence"/>
</dbReference>
<dbReference type="OrthoDB" id="10256122at2759"/>
<dbReference type="GO" id="GO:0000398">
    <property type="term" value="P:mRNA splicing, via spliceosome"/>
    <property type="evidence" value="ECO:0007669"/>
    <property type="project" value="InterPro"/>
</dbReference>
<keyword evidence="2" id="KW-0677">Repeat</keyword>
<dbReference type="InterPro" id="IPR020472">
    <property type="entry name" value="WD40_PAC1"/>
</dbReference>
<dbReference type="PROSITE" id="PS50294">
    <property type="entry name" value="WD_REPEATS_REGION"/>
    <property type="match status" value="3"/>
</dbReference>
<evidence type="ECO:0000256" key="3">
    <source>
        <dbReference type="ARBA" id="ARBA00025726"/>
    </source>
</evidence>
<comment type="caution">
    <text evidence="6">The sequence shown here is derived from an EMBL/GenBank/DDBJ whole genome shotgun (WGS) entry which is preliminary data.</text>
</comment>
<gene>
    <name evidence="6" type="ORF">DUI87_24050</name>
</gene>
<dbReference type="PANTHER" id="PTHR19923:SF0">
    <property type="entry name" value="PLEIOTROPIC REGULATOR 1"/>
    <property type="match status" value="1"/>
</dbReference>
<dbReference type="CDD" id="cd00200">
    <property type="entry name" value="WD40"/>
    <property type="match status" value="1"/>
</dbReference>
<evidence type="ECO:0000256" key="1">
    <source>
        <dbReference type="ARBA" id="ARBA00022574"/>
    </source>
</evidence>
<dbReference type="PROSITE" id="PS00678">
    <property type="entry name" value="WD_REPEATS_1"/>
    <property type="match status" value="2"/>
</dbReference>
<feature type="repeat" description="WD" evidence="4">
    <location>
        <begin position="350"/>
        <end position="391"/>
    </location>
</feature>
<feature type="region of interest" description="Disordered" evidence="5">
    <location>
        <begin position="87"/>
        <end position="106"/>
    </location>
</feature>
<dbReference type="SMART" id="SM00320">
    <property type="entry name" value="WD40"/>
    <property type="match status" value="5"/>
</dbReference>
<evidence type="ECO:0000256" key="5">
    <source>
        <dbReference type="SAM" id="MobiDB-lite"/>
    </source>
</evidence>
<feature type="repeat" description="WD" evidence="4">
    <location>
        <begin position="266"/>
        <end position="307"/>
    </location>
</feature>
<dbReference type="AlphaFoldDB" id="A0A3M0JDR6"/>
<organism evidence="6 7">
    <name type="scientific">Hirundo rustica rustica</name>
    <dbReference type="NCBI Taxonomy" id="333673"/>
    <lineage>
        <taxon>Eukaryota</taxon>
        <taxon>Metazoa</taxon>
        <taxon>Chordata</taxon>
        <taxon>Craniata</taxon>
        <taxon>Vertebrata</taxon>
        <taxon>Euteleostomi</taxon>
        <taxon>Archelosauria</taxon>
        <taxon>Archosauria</taxon>
        <taxon>Dinosauria</taxon>
        <taxon>Saurischia</taxon>
        <taxon>Theropoda</taxon>
        <taxon>Coelurosauria</taxon>
        <taxon>Aves</taxon>
        <taxon>Neognathae</taxon>
        <taxon>Neoaves</taxon>
        <taxon>Telluraves</taxon>
        <taxon>Australaves</taxon>
        <taxon>Passeriformes</taxon>
        <taxon>Sylvioidea</taxon>
        <taxon>Hirundinidae</taxon>
        <taxon>Hirundo</taxon>
    </lineage>
</organism>
<comment type="similarity">
    <text evidence="3">Belongs to the WD repeat PRL1/PRL2 family.</text>
</comment>
<proteinExistence type="inferred from homology"/>
<dbReference type="SUPFAM" id="SSF50978">
    <property type="entry name" value="WD40 repeat-like"/>
    <property type="match status" value="1"/>
</dbReference>
<dbReference type="GO" id="GO:0000974">
    <property type="term" value="C:Prp19 complex"/>
    <property type="evidence" value="ECO:0007669"/>
    <property type="project" value="TreeGrafter"/>
</dbReference>
<dbReference type="Pfam" id="PF22581">
    <property type="entry name" value="CIMIP3"/>
    <property type="match status" value="1"/>
</dbReference>
<evidence type="ECO:0000256" key="2">
    <source>
        <dbReference type="ARBA" id="ARBA00022737"/>
    </source>
</evidence>
<evidence type="ECO:0000313" key="7">
    <source>
        <dbReference type="Proteomes" id="UP000269221"/>
    </source>
</evidence>
<feature type="region of interest" description="Disordered" evidence="5">
    <location>
        <begin position="444"/>
        <end position="490"/>
    </location>
</feature>
<evidence type="ECO:0000313" key="6">
    <source>
        <dbReference type="EMBL" id="RMB99317.1"/>
    </source>
</evidence>
<dbReference type="EMBL" id="QRBI01000149">
    <property type="protein sequence ID" value="RMB99317.1"/>
    <property type="molecule type" value="Genomic_DNA"/>
</dbReference>
<sequence>MDAGKAMDVAPQQLCRGCTDGAMTGQVPKNSEHPSVFRSLKRTHDMLADDHANPIPLDEESHRVRRAGRLGTEYGSVLHLPALQQNLQEKGGPSTSWDPYGHQQPPADGGQEVVYMITVRYPCPSVPGVPLTAYTKVQRLTSEPAAPSQALAPPSSQEMHGNWTAAGVDDTYRPAGISEPLQSTAMSAAVREDGEYKNSAYRLKPVSTVRNHPWHQPWTLSRVIRGHQAWVRCIAVEPRNEWFVTGSSDRTIKIWDLASCEMLLSLGGHKGAIQGVTLSPKTSHLFSCGGCSEVKCWDLEYRKVVRQYDGHVGVVYGLDLHPTMDVLVTCSRDLTTRVWDARSKSQVHTLKGHTDSVAAVKCHATEAQIITGSYDSTIRIWDLAATKTRLTLTHNKKPVRTILLDPTCSTLASGSLAEIKRWKLPDGDLIQTITGHNAAMNTLAVSKPPEAPGKDHTRTKGMEKAKTTPEISNPPPRSRNRPPPAPPLGSRFIPVVAHPGVHPLRSLEFVFYRPEWPNSLAPFCTAQKPFCGARFQEGTQHGRRRVDVRNAEPAKWRYFHCPKP</sequence>
<feature type="compositionally biased region" description="Pro residues" evidence="5">
    <location>
        <begin position="472"/>
        <end position="487"/>
    </location>
</feature>
<keyword evidence="7" id="KW-1185">Reference proteome</keyword>
<dbReference type="InterPro" id="IPR019775">
    <property type="entry name" value="WD40_repeat_CS"/>
</dbReference>
<name>A0A3M0JDR6_HIRRU</name>
<dbReference type="InterPro" id="IPR036322">
    <property type="entry name" value="WD40_repeat_dom_sf"/>
</dbReference>
<feature type="compositionally biased region" description="Basic and acidic residues" evidence="5">
    <location>
        <begin position="452"/>
        <end position="467"/>
    </location>
</feature>
<feature type="repeat" description="WD" evidence="4">
    <location>
        <begin position="308"/>
        <end position="349"/>
    </location>
</feature>
<dbReference type="PANTHER" id="PTHR19923">
    <property type="entry name" value="WD40 REPEAT PROTEINPRL1/PRL2-RELATED"/>
    <property type="match status" value="1"/>
</dbReference>
<keyword evidence="1 4" id="KW-0853">WD repeat</keyword>
<dbReference type="GO" id="GO:0071011">
    <property type="term" value="C:precatalytic spliceosome"/>
    <property type="evidence" value="ECO:0007669"/>
    <property type="project" value="TreeGrafter"/>
</dbReference>
<dbReference type="InterPro" id="IPR015943">
    <property type="entry name" value="WD40/YVTN_repeat-like_dom_sf"/>
</dbReference>
<dbReference type="InterPro" id="IPR001680">
    <property type="entry name" value="WD40_rpt"/>
</dbReference>
<dbReference type="GO" id="GO:0071013">
    <property type="term" value="C:catalytic step 2 spliceosome"/>
    <property type="evidence" value="ECO:0007669"/>
    <property type="project" value="TreeGrafter"/>
</dbReference>
<dbReference type="InterPro" id="IPR054446">
    <property type="entry name" value="CIMIP3-like"/>
</dbReference>
<feature type="repeat" description="WD" evidence="4">
    <location>
        <begin position="224"/>
        <end position="265"/>
    </location>
</feature>
<reference evidence="6 7" key="1">
    <citation type="submission" date="2018-07" db="EMBL/GenBank/DDBJ databases">
        <title>A high quality draft genome assembly of the barn swallow (H. rustica rustica).</title>
        <authorList>
            <person name="Formenti G."/>
            <person name="Chiara M."/>
            <person name="Poveda L."/>
            <person name="Francoijs K.-J."/>
            <person name="Bonisoli-Alquati A."/>
            <person name="Canova L."/>
            <person name="Gianfranceschi L."/>
            <person name="Horner D.S."/>
            <person name="Saino N."/>
        </authorList>
    </citation>
    <scope>NUCLEOTIDE SEQUENCE [LARGE SCALE GENOMIC DNA]</scope>
    <source>
        <strain evidence="6">Chelidonia</strain>
        <tissue evidence="6">Blood</tissue>
    </source>
</reference>
<protein>
    <submittedName>
        <fullName evidence="6">Uncharacterized protein</fullName>
    </submittedName>
</protein>